<evidence type="ECO:0000313" key="5">
    <source>
        <dbReference type="EMBL" id="PIG87670.1"/>
    </source>
</evidence>
<dbReference type="Proteomes" id="UP000231358">
    <property type="component" value="Unassembled WGS sequence"/>
</dbReference>
<protein>
    <submittedName>
        <fullName evidence="5">Uncharacterized protein</fullName>
    </submittedName>
</protein>
<dbReference type="SMART" id="SM00248">
    <property type="entry name" value="ANK"/>
    <property type="match status" value="6"/>
</dbReference>
<feature type="chain" id="PRO_5013775250" evidence="4">
    <location>
        <begin position="19"/>
        <end position="483"/>
    </location>
</feature>
<dbReference type="InterPro" id="IPR036770">
    <property type="entry name" value="Ankyrin_rpt-contain_sf"/>
</dbReference>
<name>A0A2G7G487_9EURO</name>
<keyword evidence="2 3" id="KW-0040">ANK repeat</keyword>
<keyword evidence="1" id="KW-0677">Repeat</keyword>
<dbReference type="EMBL" id="NEXV01000140">
    <property type="protein sequence ID" value="PIG87670.1"/>
    <property type="molecule type" value="Genomic_DNA"/>
</dbReference>
<keyword evidence="4" id="KW-0732">Signal</keyword>
<reference evidence="5 6" key="1">
    <citation type="submission" date="2017-05" db="EMBL/GenBank/DDBJ databases">
        <title>Genome sequence for an aflatoxigenic pathogen of Argentinian peanut, Aspergillus arachidicola.</title>
        <authorList>
            <person name="Moore G."/>
            <person name="Beltz S.B."/>
            <person name="Mack B.M."/>
        </authorList>
    </citation>
    <scope>NUCLEOTIDE SEQUENCE [LARGE SCALE GENOMIC DNA]</scope>
    <source>
        <strain evidence="5 6">CBS 117610</strain>
    </source>
</reference>
<feature type="repeat" description="ANK" evidence="3">
    <location>
        <begin position="322"/>
        <end position="354"/>
    </location>
</feature>
<accession>A0A2G7G487</accession>
<gene>
    <name evidence="5" type="ORF">AARAC_000827</name>
</gene>
<dbReference type="PANTHER" id="PTHR24173:SF74">
    <property type="entry name" value="ANKYRIN REPEAT DOMAIN-CONTAINING PROTEIN 16"/>
    <property type="match status" value="1"/>
</dbReference>
<dbReference type="Pfam" id="PF00023">
    <property type="entry name" value="Ank"/>
    <property type="match status" value="1"/>
</dbReference>
<dbReference type="PRINTS" id="PR01415">
    <property type="entry name" value="ANKYRIN"/>
</dbReference>
<keyword evidence="6" id="KW-1185">Reference proteome</keyword>
<evidence type="ECO:0000313" key="6">
    <source>
        <dbReference type="Proteomes" id="UP000231358"/>
    </source>
</evidence>
<organism evidence="5 6">
    <name type="scientific">Aspergillus arachidicola</name>
    <dbReference type="NCBI Taxonomy" id="656916"/>
    <lineage>
        <taxon>Eukaryota</taxon>
        <taxon>Fungi</taxon>
        <taxon>Dikarya</taxon>
        <taxon>Ascomycota</taxon>
        <taxon>Pezizomycotina</taxon>
        <taxon>Eurotiomycetes</taxon>
        <taxon>Eurotiomycetidae</taxon>
        <taxon>Eurotiales</taxon>
        <taxon>Aspergillaceae</taxon>
        <taxon>Aspergillus</taxon>
        <taxon>Aspergillus subgen. Circumdati</taxon>
    </lineage>
</organism>
<feature type="repeat" description="ANK" evidence="3">
    <location>
        <begin position="277"/>
        <end position="309"/>
    </location>
</feature>
<dbReference type="PROSITE" id="PS50297">
    <property type="entry name" value="ANK_REP_REGION"/>
    <property type="match status" value="2"/>
</dbReference>
<evidence type="ECO:0000256" key="4">
    <source>
        <dbReference type="SAM" id="SignalP"/>
    </source>
</evidence>
<sequence>MICLVFYLKGSALQVLFATPYGPNTRLAWEDVLMDMTLAADRDYRRKLSRTLPALVEYVFRLSDAFCILEVMGKLGRFGNELGEVIEWQDEDFHSLAWCNVGDLPRLKVLRTQFAPAHLLNSAVEFLLDPEIAKLWFELYLLSISPFALHSHNDEHVTETAGVASEAGSRLVESDLERQNDPEISHSIKPMDNQQSAVRMACCIGLTSIIPDILGNSAPAKPMKVLHVRRGCTERFLTFHDTESKECLDCVISNDDDMATAQVLLDLLDDPGQIDRDGRTPLHLATLGGHVEIVRLLLGKCEVIDSKKRTDIPHIIDSQDGKRQTPLMLASQMGHIDCARHLIESGADISIKDATGKTVVHYAVLNCPEIIKYVAGQDSIYSIDNEGCTPLHIAAKYGSALDNAKKTALTHAAEQDHTEVVKILLERQGHAVTYDEYHAGELYAAELAAADGHLVTLRVLIGHHSERRMIKDAILGDHLLKEC</sequence>
<dbReference type="AlphaFoldDB" id="A0A2G7G487"/>
<evidence type="ECO:0000256" key="3">
    <source>
        <dbReference type="PROSITE-ProRule" id="PRU00023"/>
    </source>
</evidence>
<dbReference type="STRING" id="656916.A0A2G7G487"/>
<comment type="caution">
    <text evidence="5">The sequence shown here is derived from an EMBL/GenBank/DDBJ whole genome shotgun (WGS) entry which is preliminary data.</text>
</comment>
<feature type="signal peptide" evidence="4">
    <location>
        <begin position="1"/>
        <end position="18"/>
    </location>
</feature>
<dbReference type="Pfam" id="PF12796">
    <property type="entry name" value="Ank_2"/>
    <property type="match status" value="1"/>
</dbReference>
<dbReference type="Gene3D" id="1.25.40.20">
    <property type="entry name" value="Ankyrin repeat-containing domain"/>
    <property type="match status" value="2"/>
</dbReference>
<evidence type="ECO:0000256" key="1">
    <source>
        <dbReference type="ARBA" id="ARBA00022737"/>
    </source>
</evidence>
<dbReference type="SUPFAM" id="SSF48403">
    <property type="entry name" value="Ankyrin repeat"/>
    <property type="match status" value="1"/>
</dbReference>
<evidence type="ECO:0000256" key="2">
    <source>
        <dbReference type="ARBA" id="ARBA00023043"/>
    </source>
</evidence>
<dbReference type="InterPro" id="IPR002110">
    <property type="entry name" value="Ankyrin_rpt"/>
</dbReference>
<proteinExistence type="predicted"/>
<dbReference type="PANTHER" id="PTHR24173">
    <property type="entry name" value="ANKYRIN REPEAT CONTAINING"/>
    <property type="match status" value="1"/>
</dbReference>
<dbReference type="PROSITE" id="PS50088">
    <property type="entry name" value="ANK_REPEAT"/>
    <property type="match status" value="2"/>
</dbReference>